<keyword evidence="1" id="KW-0472">Membrane</keyword>
<dbReference type="RefSeq" id="WP_120688659.1">
    <property type="nucleotide sequence ID" value="NZ_RAZT01000004.1"/>
</dbReference>
<comment type="caution">
    <text evidence="2">The sequence shown here is derived from an EMBL/GenBank/DDBJ whole genome shotgun (WGS) entry which is preliminary data.</text>
</comment>
<feature type="transmembrane region" description="Helical" evidence="1">
    <location>
        <begin position="175"/>
        <end position="194"/>
    </location>
</feature>
<keyword evidence="1" id="KW-1133">Transmembrane helix</keyword>
<reference evidence="2 3" key="1">
    <citation type="submission" date="2018-09" db="EMBL/GenBank/DDBJ databases">
        <title>Micromonospora sp. nov. MS1-9, isolated from a root of Musa sp.</title>
        <authorList>
            <person name="Kuncharoen N."/>
            <person name="Kudo T."/>
            <person name="Ohkuma M."/>
            <person name="Yuki M."/>
            <person name="Tanasupawat S."/>
        </authorList>
    </citation>
    <scope>NUCLEOTIDE SEQUENCE [LARGE SCALE GENOMIC DNA]</scope>
    <source>
        <strain evidence="2 3">MS1-9</strain>
    </source>
</reference>
<keyword evidence="1" id="KW-0812">Transmembrane</keyword>
<feature type="transmembrane region" description="Helical" evidence="1">
    <location>
        <begin position="136"/>
        <end position="155"/>
    </location>
</feature>
<organism evidence="2 3">
    <name type="scientific">Micromonospora musae</name>
    <dbReference type="NCBI Taxonomy" id="1894970"/>
    <lineage>
        <taxon>Bacteria</taxon>
        <taxon>Bacillati</taxon>
        <taxon>Actinomycetota</taxon>
        <taxon>Actinomycetes</taxon>
        <taxon>Micromonosporales</taxon>
        <taxon>Micromonosporaceae</taxon>
        <taxon>Micromonospora</taxon>
    </lineage>
</organism>
<dbReference type="Proteomes" id="UP000275865">
    <property type="component" value="Unassembled WGS sequence"/>
</dbReference>
<feature type="transmembrane region" description="Helical" evidence="1">
    <location>
        <begin position="12"/>
        <end position="33"/>
    </location>
</feature>
<gene>
    <name evidence="2" type="ORF">D7044_10165</name>
</gene>
<accession>A0A3A9Y8V2</accession>
<sequence length="200" mass="21076">MISVIRSDLYRAATIRSSWISLVIFTLLGLLLGAVNIDAWRLLTGMGAFGFAAMIVAQHHQHRTAVLLYLSQPRRLVVLSGQVVAAMVVATGFVGASGLTVLFKGDTERYGHLLTAVPVIAILAAACASIVRRSTWLLLGCAGWFVLVEGLIGKLKLPLPFTSLLGAGSGDTRGLLIAVLWAVAALVVASLTIGRDLASD</sequence>
<proteinExistence type="predicted"/>
<dbReference type="AlphaFoldDB" id="A0A3A9Y8V2"/>
<evidence type="ECO:0000256" key="1">
    <source>
        <dbReference type="SAM" id="Phobius"/>
    </source>
</evidence>
<evidence type="ECO:0000313" key="2">
    <source>
        <dbReference type="EMBL" id="RKN34040.1"/>
    </source>
</evidence>
<protein>
    <submittedName>
        <fullName evidence="2">Uncharacterized protein</fullName>
    </submittedName>
</protein>
<feature type="transmembrane region" description="Helical" evidence="1">
    <location>
        <begin position="109"/>
        <end position="131"/>
    </location>
</feature>
<dbReference type="EMBL" id="RAZT01000004">
    <property type="protein sequence ID" value="RKN34040.1"/>
    <property type="molecule type" value="Genomic_DNA"/>
</dbReference>
<name>A0A3A9Y8V2_9ACTN</name>
<feature type="transmembrane region" description="Helical" evidence="1">
    <location>
        <begin position="77"/>
        <end position="103"/>
    </location>
</feature>
<evidence type="ECO:0000313" key="3">
    <source>
        <dbReference type="Proteomes" id="UP000275865"/>
    </source>
</evidence>
<feature type="transmembrane region" description="Helical" evidence="1">
    <location>
        <begin position="39"/>
        <end position="57"/>
    </location>
</feature>